<reference evidence="1 2" key="1">
    <citation type="submission" date="2019-06" db="EMBL/GenBank/DDBJ databases">
        <title>Metagenome assembled Genome of Spiribacter salinus SL48-SHIP from the microbial mat of Salt Lake 48 (Novosibirsk region, Russia).</title>
        <authorList>
            <person name="Shipova A."/>
            <person name="Rozanov A.S."/>
            <person name="Bryanskaya A.V."/>
            <person name="Peltek S.E."/>
        </authorList>
    </citation>
    <scope>NUCLEOTIDE SEQUENCE [LARGE SCALE GENOMIC DNA]</scope>
    <source>
        <strain evidence="1">SL48-SHIP-2</strain>
    </source>
</reference>
<sequence length="530" mass="59166">MATPDPQHLEFNFPEWTEYQLRSGLDPLGMQNTSVNLYQSLVPGISNVTLRMRYYGLYAWLCRTYARRDGSEDPERWKRYVRRAEALYALTTHHAGGTYGVAGTDWASKAYQSTQGNTIDFAAAADPGSETPYLQQAWGAYGAAYRSQLYETEVFWQTDTHSLPVPSKAIGDRLADAFEESLGETAPLLADIIGRGSVHLDELDRLQAMLPFNIDIASTERAAYQDLLFAEHDPDGAGGRSRRLTILLILSVTGLLARPPGPNETRWIFYAGQDAGGRSLAIPGEDQKEQCKNWWLYHANDLCHLALETLLKFLLDNLAVHPNGIMPQRLIATCVDRLCESVDTLPATWSELVGGLSPAANPYGQDNASSEWSLAREIMSRAGRDDASDCPAETAWSAIVLLGILYRRAQTSSDLVSTTLAGVGTAPYQNLLTESRFLDRHDALPLRELLTKLFEQRILQRHLWVAARKFQHGDYTFLVESDEGRIRLRRKDGPIMTNPRLGPTVQFLRDIHLIRDDGLTDLGREALAQA</sequence>
<evidence type="ECO:0000313" key="2">
    <source>
        <dbReference type="Proteomes" id="UP000315400"/>
    </source>
</evidence>
<dbReference type="Proteomes" id="UP000315400">
    <property type="component" value="Unassembled WGS sequence"/>
</dbReference>
<proteinExistence type="predicted"/>
<organism evidence="1 2">
    <name type="scientific">Spiribacter salinus</name>
    <dbReference type="NCBI Taxonomy" id="1335746"/>
    <lineage>
        <taxon>Bacteria</taxon>
        <taxon>Pseudomonadati</taxon>
        <taxon>Pseudomonadota</taxon>
        <taxon>Gammaproteobacteria</taxon>
        <taxon>Chromatiales</taxon>
        <taxon>Ectothiorhodospiraceae</taxon>
        <taxon>Spiribacter</taxon>
    </lineage>
</organism>
<accession>A0A540VSG9</accession>
<evidence type="ECO:0000313" key="1">
    <source>
        <dbReference type="EMBL" id="TQE99093.1"/>
    </source>
</evidence>
<comment type="caution">
    <text evidence="1">The sequence shown here is derived from an EMBL/GenBank/DDBJ whole genome shotgun (WGS) entry which is preliminary data.</text>
</comment>
<gene>
    <name evidence="1" type="ORF">FKY71_10410</name>
</gene>
<protein>
    <submittedName>
        <fullName evidence="1">Uncharacterized protein</fullName>
    </submittedName>
</protein>
<name>A0A540VSG9_9GAMM</name>
<dbReference type="AlphaFoldDB" id="A0A540VSG9"/>
<dbReference type="EMBL" id="VIFK01000094">
    <property type="protein sequence ID" value="TQE99093.1"/>
    <property type="molecule type" value="Genomic_DNA"/>
</dbReference>